<name>A0A0F4YEC1_RASE3</name>
<dbReference type="Gene3D" id="2.60.40.1180">
    <property type="entry name" value="Golgi alpha-mannosidase II"/>
    <property type="match status" value="1"/>
</dbReference>
<dbReference type="InterPro" id="IPR031728">
    <property type="entry name" value="GlcAase_C"/>
</dbReference>
<feature type="chain" id="PRO_5002481437" evidence="2">
    <location>
        <begin position="17"/>
        <end position="529"/>
    </location>
</feature>
<evidence type="ECO:0000256" key="2">
    <source>
        <dbReference type="SAM" id="SignalP"/>
    </source>
</evidence>
<gene>
    <name evidence="4" type="ORF">T310_9880</name>
</gene>
<evidence type="ECO:0000256" key="1">
    <source>
        <dbReference type="SAM" id="MobiDB-lite"/>
    </source>
</evidence>
<feature type="signal peptide" evidence="2">
    <location>
        <begin position="1"/>
        <end position="16"/>
    </location>
</feature>
<evidence type="ECO:0000259" key="3">
    <source>
        <dbReference type="Pfam" id="PF16862"/>
    </source>
</evidence>
<dbReference type="GO" id="GO:0016787">
    <property type="term" value="F:hydrolase activity"/>
    <property type="evidence" value="ECO:0007669"/>
    <property type="project" value="UniProtKB-KW"/>
</dbReference>
<dbReference type="Pfam" id="PF16862">
    <property type="entry name" value="Glyco_hydro_79C"/>
    <property type="match status" value="1"/>
</dbReference>
<dbReference type="PANTHER" id="PTHR36183:SF2">
    <property type="entry name" value="BETA-GLUCURONIDASE C-TERMINAL DOMAIN-CONTAINING PROTEIN"/>
    <property type="match status" value="1"/>
</dbReference>
<dbReference type="Proteomes" id="UP000053958">
    <property type="component" value="Unassembled WGS sequence"/>
</dbReference>
<dbReference type="GeneID" id="25321802"/>
<dbReference type="AlphaFoldDB" id="A0A0F4YEC1"/>
<dbReference type="InterPro" id="IPR013780">
    <property type="entry name" value="Glyco_hydro_b"/>
</dbReference>
<organism evidence="4 5">
    <name type="scientific">Rasamsonia emersonii (strain ATCC 16479 / CBS 393.64 / IMI 116815)</name>
    <dbReference type="NCBI Taxonomy" id="1408163"/>
    <lineage>
        <taxon>Eukaryota</taxon>
        <taxon>Fungi</taxon>
        <taxon>Dikarya</taxon>
        <taxon>Ascomycota</taxon>
        <taxon>Pezizomycotina</taxon>
        <taxon>Eurotiomycetes</taxon>
        <taxon>Eurotiomycetidae</taxon>
        <taxon>Eurotiales</taxon>
        <taxon>Trichocomaceae</taxon>
        <taxon>Rasamsonia</taxon>
    </lineage>
</organism>
<keyword evidence="4" id="KW-0378">Hydrolase</keyword>
<keyword evidence="5" id="KW-1185">Reference proteome</keyword>
<feature type="domain" description="Beta-glucuronidase C-terminal" evidence="3">
    <location>
        <begin position="419"/>
        <end position="524"/>
    </location>
</feature>
<proteinExistence type="predicted"/>
<dbReference type="PANTHER" id="PTHR36183">
    <property type="entry name" value="BETA-GLUCURONIDASE"/>
    <property type="match status" value="1"/>
</dbReference>
<dbReference type="RefSeq" id="XP_013323146.1">
    <property type="nucleotide sequence ID" value="XM_013467692.1"/>
</dbReference>
<keyword evidence="2" id="KW-0732">Signal</keyword>
<dbReference type="InterPro" id="IPR052974">
    <property type="entry name" value="GH79_Enzymes"/>
</dbReference>
<sequence>MLLPPIAVLFATRALADTVTLPVAVSPPASASTPVPGDFQSFSIEFAFFPDFAGNYSHPNHLTNTLLANLRNFTGAEQIIRIGGNTQDHVVYIASQKQGIMNTWDYTYNLDQPKNSTIGPAFWESLNVLQDTKYIFGLNFYKNDSDFLANLQYEVNQTLLRLPSDRLHLFELGNENDYGANSGFRPRNWTQFDYVDEWIFRTRHVQTPQRSLRFFAPSFCCFNITAPTFFSPWTVWNESYRYDRDGWIEEVSQHGYISSTSRNPTLQADSLRNIDEPYLCRPSRPATRRAEHLPPAARTTVHNRRDEQRLGTGLARGIRRVWLCVVAGRLLSVHRVAGATPYHRGSVILTWYTDCLEHHENPPPPRHATDTASWLPIPVNGTGPLVKPPYYGNIFVAKFLGWSGPQISNIDLGSDYYSAYAAYEGGKLARLAILNLHQYDPGMNGTQRPQTSFVLPNLPDFTAAKVEVLTAPGASSNSSITVAGLSYDYQLGQGRGVQVAATGTTIESRNGSFTVDVAASEAVIVSFLQ</sequence>
<dbReference type="Gene3D" id="3.20.20.80">
    <property type="entry name" value="Glycosidases"/>
    <property type="match status" value="1"/>
</dbReference>
<dbReference type="EMBL" id="LASV01000754">
    <property type="protein sequence ID" value="KKA16534.1"/>
    <property type="molecule type" value="Genomic_DNA"/>
</dbReference>
<comment type="caution">
    <text evidence="4">The sequence shown here is derived from an EMBL/GenBank/DDBJ whole genome shotgun (WGS) entry which is preliminary data.</text>
</comment>
<accession>A0A0F4YEC1</accession>
<protein>
    <submittedName>
        <fullName evidence="4">Glycoside hydrolase family 79 protein</fullName>
    </submittedName>
</protein>
<dbReference type="OrthoDB" id="2831684at2759"/>
<evidence type="ECO:0000313" key="4">
    <source>
        <dbReference type="EMBL" id="KKA16534.1"/>
    </source>
</evidence>
<evidence type="ECO:0000313" key="5">
    <source>
        <dbReference type="Proteomes" id="UP000053958"/>
    </source>
</evidence>
<reference evidence="4 5" key="1">
    <citation type="submission" date="2015-04" db="EMBL/GenBank/DDBJ databases">
        <authorList>
            <person name="Heijne W.H."/>
            <person name="Fedorova N.D."/>
            <person name="Nierman W.C."/>
            <person name="Vollebregt A.W."/>
            <person name="Zhao Z."/>
            <person name="Wu L."/>
            <person name="Kumar M."/>
            <person name="Stam H."/>
            <person name="van den Berg M.A."/>
            <person name="Pel H.J."/>
        </authorList>
    </citation>
    <scope>NUCLEOTIDE SEQUENCE [LARGE SCALE GENOMIC DNA]</scope>
    <source>
        <strain evidence="4 5">CBS 393.64</strain>
    </source>
</reference>
<feature type="region of interest" description="Disordered" evidence="1">
    <location>
        <begin position="289"/>
        <end position="308"/>
    </location>
</feature>